<accession>E6M4F3</accession>
<dbReference type="Proteomes" id="UP000003343">
    <property type="component" value="Unassembled WGS sequence"/>
</dbReference>
<evidence type="ECO:0000256" key="2">
    <source>
        <dbReference type="ARBA" id="ARBA00022679"/>
    </source>
</evidence>
<comment type="similarity">
    <text evidence="6">Belongs to the DNA polymerase HolA subunit family.</text>
</comment>
<dbReference type="GO" id="GO:0009360">
    <property type="term" value="C:DNA polymerase III complex"/>
    <property type="evidence" value="ECO:0007669"/>
    <property type="project" value="TreeGrafter"/>
</dbReference>
<evidence type="ECO:0000313" key="8">
    <source>
        <dbReference type="EMBL" id="EFU81920.1"/>
    </source>
</evidence>
<dbReference type="NCBIfam" id="TIGR01128">
    <property type="entry name" value="holA"/>
    <property type="match status" value="1"/>
</dbReference>
<evidence type="ECO:0000256" key="3">
    <source>
        <dbReference type="ARBA" id="ARBA00022695"/>
    </source>
</evidence>
<dbReference type="AlphaFoldDB" id="E6M4F3"/>
<dbReference type="InterPro" id="IPR027417">
    <property type="entry name" value="P-loop_NTPase"/>
</dbReference>
<evidence type="ECO:0000256" key="7">
    <source>
        <dbReference type="ARBA" id="ARBA00049244"/>
    </source>
</evidence>
<sequence length="362" mass="38475">MATKKNAPRGSKSAFEPWSRAALAPVVLLLGKQRVFAQRAIASLRAAALDAAERAGAMEPPEITEVNPRTYESSRLSQLTSPSLFGGMPLIIIPGLEQANPELLQDLETYLEKPTADASLVLWHAGGNHGKKVLDLCKKGAANVYACDELRWPEEKAQFLQAEAGRLGRPLHPDAVAALVAALGDEFEELLAVTTQLLQTVGDPSQPLSLAEVDQYLQGRVEATGFNVADAAVTGNVGEALRLLRHALATGVAPVLIVSAMATKIRQILTSLAPSLPPAVAAMDLVDPPKPLFGRIAQGIRAVAPRWDDERLGLAILAVARADEAVKGASRDPEYALEAMVLAVCRYASGVREPVGMSPTRN</sequence>
<keyword evidence="4" id="KW-0235">DNA replication</keyword>
<evidence type="ECO:0000256" key="5">
    <source>
        <dbReference type="ARBA" id="ARBA00022932"/>
    </source>
</evidence>
<keyword evidence="5" id="KW-0239">DNA-directed DNA polymerase</keyword>
<comment type="caution">
    <text evidence="8">The sequence shown here is derived from an EMBL/GenBank/DDBJ whole genome shotgun (WGS) entry which is preliminary data.</text>
</comment>
<dbReference type="PANTHER" id="PTHR34388">
    <property type="entry name" value="DNA POLYMERASE III SUBUNIT DELTA"/>
    <property type="match status" value="1"/>
</dbReference>
<keyword evidence="9" id="KW-1185">Reference proteome</keyword>
<dbReference type="GO" id="GO:0003677">
    <property type="term" value="F:DNA binding"/>
    <property type="evidence" value="ECO:0007669"/>
    <property type="project" value="InterPro"/>
</dbReference>
<evidence type="ECO:0000256" key="6">
    <source>
        <dbReference type="ARBA" id="ARBA00034754"/>
    </source>
</evidence>
<dbReference type="EMBL" id="AEPZ01000008">
    <property type="protein sequence ID" value="EFU81920.1"/>
    <property type="molecule type" value="Genomic_DNA"/>
</dbReference>
<keyword evidence="2" id="KW-0808">Transferase</keyword>
<dbReference type="Gene3D" id="1.20.272.10">
    <property type="match status" value="1"/>
</dbReference>
<evidence type="ECO:0000313" key="9">
    <source>
        <dbReference type="Proteomes" id="UP000003343"/>
    </source>
</evidence>
<dbReference type="SUPFAM" id="SSF48019">
    <property type="entry name" value="post-AAA+ oligomerization domain-like"/>
    <property type="match status" value="1"/>
</dbReference>
<dbReference type="InterPro" id="IPR005790">
    <property type="entry name" value="DNA_polIII_delta"/>
</dbReference>
<gene>
    <name evidence="8" type="ORF">HMPREF0576_1135</name>
</gene>
<reference evidence="8 9" key="1">
    <citation type="submission" date="2010-12" db="EMBL/GenBank/DDBJ databases">
        <authorList>
            <person name="Muzny D."/>
            <person name="Qin X."/>
            <person name="Deng J."/>
            <person name="Jiang H."/>
            <person name="Liu Y."/>
            <person name="Qu J."/>
            <person name="Song X.-Z."/>
            <person name="Zhang L."/>
            <person name="Thornton R."/>
            <person name="Coyle M."/>
            <person name="Francisco L."/>
            <person name="Jackson L."/>
            <person name="Javaid M."/>
            <person name="Korchina V."/>
            <person name="Kovar C."/>
            <person name="Mata R."/>
            <person name="Mathew T."/>
            <person name="Ngo R."/>
            <person name="Nguyen L."/>
            <person name="Nguyen N."/>
            <person name="Okwuonu G."/>
            <person name="Ongeri F."/>
            <person name="Pham C."/>
            <person name="Simmons D."/>
            <person name="Wilczek-Boney K."/>
            <person name="Hale W."/>
            <person name="Jakkamsetti A."/>
            <person name="Pham P."/>
            <person name="Ruth R."/>
            <person name="San Lucas F."/>
            <person name="Warren J."/>
            <person name="Zhang J."/>
            <person name="Zhao Z."/>
            <person name="Zhou C."/>
            <person name="Zhu D."/>
            <person name="Lee S."/>
            <person name="Bess C."/>
            <person name="Blankenburg K."/>
            <person name="Forbes L."/>
            <person name="Fu Q."/>
            <person name="Gubbala S."/>
            <person name="Hirani K."/>
            <person name="Jayaseelan J.C."/>
            <person name="Lara F."/>
            <person name="Munidasa M."/>
            <person name="Palculict T."/>
            <person name="Patil S."/>
            <person name="Pu L.-L."/>
            <person name="Saada N."/>
            <person name="Tang L."/>
            <person name="Weissenberger G."/>
            <person name="Zhu Y."/>
            <person name="Hemphill L."/>
            <person name="Shang Y."/>
            <person name="Youmans B."/>
            <person name="Ayvaz T."/>
            <person name="Ross M."/>
            <person name="Santibanez J."/>
            <person name="Aqrawi P."/>
            <person name="Gross S."/>
            <person name="Joshi V."/>
            <person name="Fowler G."/>
            <person name="Nazareth L."/>
            <person name="Reid J."/>
            <person name="Worley K."/>
            <person name="Petrosino J."/>
            <person name="Highlander S."/>
            <person name="Gibbs R."/>
        </authorList>
    </citation>
    <scope>NUCLEOTIDE SEQUENCE [LARGE SCALE GENOMIC DNA]</scope>
    <source>
        <strain evidence="8 9">ATCC 35242</strain>
    </source>
</reference>
<protein>
    <recommendedName>
        <fullName evidence="1">DNA-directed DNA polymerase</fullName>
        <ecNumber evidence="1">2.7.7.7</ecNumber>
    </recommendedName>
</protein>
<comment type="catalytic activity">
    <reaction evidence="7">
        <text>DNA(n) + a 2'-deoxyribonucleoside 5'-triphosphate = DNA(n+1) + diphosphate</text>
        <dbReference type="Rhea" id="RHEA:22508"/>
        <dbReference type="Rhea" id="RHEA-COMP:17339"/>
        <dbReference type="Rhea" id="RHEA-COMP:17340"/>
        <dbReference type="ChEBI" id="CHEBI:33019"/>
        <dbReference type="ChEBI" id="CHEBI:61560"/>
        <dbReference type="ChEBI" id="CHEBI:173112"/>
        <dbReference type="EC" id="2.7.7.7"/>
    </reaction>
</comment>
<dbReference type="GO" id="GO:0006261">
    <property type="term" value="P:DNA-templated DNA replication"/>
    <property type="evidence" value="ECO:0007669"/>
    <property type="project" value="TreeGrafter"/>
</dbReference>
<dbReference type="Gene3D" id="3.40.50.300">
    <property type="entry name" value="P-loop containing nucleotide triphosphate hydrolases"/>
    <property type="match status" value="1"/>
</dbReference>
<dbReference type="PANTHER" id="PTHR34388:SF1">
    <property type="entry name" value="DNA POLYMERASE III SUBUNIT DELTA"/>
    <property type="match status" value="1"/>
</dbReference>
<dbReference type="InterPro" id="IPR008921">
    <property type="entry name" value="DNA_pol3_clamp-load_cplx_C"/>
</dbReference>
<dbReference type="RefSeq" id="WP_004011059.1">
    <property type="nucleotide sequence ID" value="NZ_GL622346.1"/>
</dbReference>
<keyword evidence="3" id="KW-0548">Nucleotidyltransferase</keyword>
<dbReference type="HOGENOM" id="CLU_052338_0_0_11"/>
<proteinExistence type="inferred from homology"/>
<organism evidence="8 9">
    <name type="scientific">Mobiluncus holmesii ATCC 35242</name>
    <dbReference type="NCBI Taxonomy" id="887899"/>
    <lineage>
        <taxon>Bacteria</taxon>
        <taxon>Bacillati</taxon>
        <taxon>Actinomycetota</taxon>
        <taxon>Actinomycetes</taxon>
        <taxon>Actinomycetales</taxon>
        <taxon>Actinomycetaceae</taxon>
        <taxon>Mobiluncus</taxon>
    </lineage>
</organism>
<dbReference type="GO" id="GO:0003887">
    <property type="term" value="F:DNA-directed DNA polymerase activity"/>
    <property type="evidence" value="ECO:0007669"/>
    <property type="project" value="UniProtKB-KW"/>
</dbReference>
<evidence type="ECO:0000256" key="1">
    <source>
        <dbReference type="ARBA" id="ARBA00012417"/>
    </source>
</evidence>
<dbReference type="EC" id="2.7.7.7" evidence="1"/>
<name>E6M4F3_9ACTO</name>
<evidence type="ECO:0000256" key="4">
    <source>
        <dbReference type="ARBA" id="ARBA00022705"/>
    </source>
</evidence>